<comment type="caution">
    <text evidence="5">The sequence shown here is derived from an EMBL/GenBank/DDBJ whole genome shotgun (WGS) entry which is preliminary data.</text>
</comment>
<dbReference type="InterPro" id="IPR000792">
    <property type="entry name" value="Tscrpt_reg_LuxR_C"/>
</dbReference>
<keyword evidence="3" id="KW-0804">Transcription</keyword>
<dbReference type="SMART" id="SM00421">
    <property type="entry name" value="HTH_LUXR"/>
    <property type="match status" value="1"/>
</dbReference>
<keyword evidence="6" id="KW-1185">Reference proteome</keyword>
<evidence type="ECO:0000313" key="6">
    <source>
        <dbReference type="Proteomes" id="UP001242368"/>
    </source>
</evidence>
<dbReference type="RefSeq" id="WP_290365618.1">
    <property type="nucleotide sequence ID" value="NZ_JAUFQU010000091.1"/>
</dbReference>
<evidence type="ECO:0000259" key="4">
    <source>
        <dbReference type="PROSITE" id="PS50043"/>
    </source>
</evidence>
<dbReference type="PRINTS" id="PR00038">
    <property type="entry name" value="HTHLUXR"/>
</dbReference>
<proteinExistence type="predicted"/>
<dbReference type="EMBL" id="JAUFQU010000091">
    <property type="protein sequence ID" value="MDN3710477.1"/>
    <property type="molecule type" value="Genomic_DNA"/>
</dbReference>
<dbReference type="SUPFAM" id="SSF46894">
    <property type="entry name" value="C-terminal effector domain of the bipartite response regulators"/>
    <property type="match status" value="1"/>
</dbReference>
<dbReference type="PANTHER" id="PTHR44688:SF16">
    <property type="entry name" value="DNA-BINDING TRANSCRIPTIONAL ACTIVATOR DEVR_DOSR"/>
    <property type="match status" value="1"/>
</dbReference>
<feature type="domain" description="HTH luxR-type" evidence="4">
    <location>
        <begin position="1"/>
        <end position="64"/>
    </location>
</feature>
<dbReference type="InterPro" id="IPR016032">
    <property type="entry name" value="Sig_transdc_resp-reg_C-effctor"/>
</dbReference>
<dbReference type="CDD" id="cd06170">
    <property type="entry name" value="LuxR_C_like"/>
    <property type="match status" value="1"/>
</dbReference>
<dbReference type="PROSITE" id="PS00622">
    <property type="entry name" value="HTH_LUXR_1"/>
    <property type="match status" value="1"/>
</dbReference>
<keyword evidence="2" id="KW-0238">DNA-binding</keyword>
<dbReference type="PROSITE" id="PS50043">
    <property type="entry name" value="HTH_LUXR_2"/>
    <property type="match status" value="1"/>
</dbReference>
<dbReference type="PANTHER" id="PTHR44688">
    <property type="entry name" value="DNA-BINDING TRANSCRIPTIONAL ACTIVATOR DEVR_DOSR"/>
    <property type="match status" value="1"/>
</dbReference>
<organism evidence="5 6">
    <name type="scientific">Paenimyroides ceti</name>
    <dbReference type="NCBI Taxonomy" id="395087"/>
    <lineage>
        <taxon>Bacteria</taxon>
        <taxon>Pseudomonadati</taxon>
        <taxon>Bacteroidota</taxon>
        <taxon>Flavobacteriia</taxon>
        <taxon>Flavobacteriales</taxon>
        <taxon>Flavobacteriaceae</taxon>
        <taxon>Paenimyroides</taxon>
    </lineage>
</organism>
<keyword evidence="1" id="KW-0805">Transcription regulation</keyword>
<evidence type="ECO:0000313" key="5">
    <source>
        <dbReference type="EMBL" id="MDN3710477.1"/>
    </source>
</evidence>
<evidence type="ECO:0000256" key="2">
    <source>
        <dbReference type="ARBA" id="ARBA00023125"/>
    </source>
</evidence>
<evidence type="ECO:0000256" key="3">
    <source>
        <dbReference type="ARBA" id="ARBA00023163"/>
    </source>
</evidence>
<dbReference type="Gene3D" id="1.10.10.10">
    <property type="entry name" value="Winged helix-like DNA-binding domain superfamily/Winged helix DNA-binding domain"/>
    <property type="match status" value="1"/>
</dbReference>
<accession>A0ABT8D1J0</accession>
<sequence>MVKKFNLTERELQVLEGINNGLSNQEIAAQLFLSLSTVKFHIGNLYSKLDIKNRTQAIKLLHRK</sequence>
<dbReference type="InterPro" id="IPR036388">
    <property type="entry name" value="WH-like_DNA-bd_sf"/>
</dbReference>
<gene>
    <name evidence="5" type="ORF">QW060_27095</name>
</gene>
<protein>
    <submittedName>
        <fullName evidence="5">LuxR C-terminal-related transcriptional regulator</fullName>
    </submittedName>
</protein>
<dbReference type="Pfam" id="PF00196">
    <property type="entry name" value="GerE"/>
    <property type="match status" value="1"/>
</dbReference>
<evidence type="ECO:0000256" key="1">
    <source>
        <dbReference type="ARBA" id="ARBA00023015"/>
    </source>
</evidence>
<reference evidence="6" key="1">
    <citation type="journal article" date="2019" name="Int. J. Syst. Evol. Microbiol.">
        <title>The Global Catalogue of Microorganisms (GCM) 10K type strain sequencing project: providing services to taxonomists for standard genome sequencing and annotation.</title>
        <authorList>
            <consortium name="The Broad Institute Genomics Platform"/>
            <consortium name="The Broad Institute Genome Sequencing Center for Infectious Disease"/>
            <person name="Wu L."/>
            <person name="Ma J."/>
        </authorList>
    </citation>
    <scope>NUCLEOTIDE SEQUENCE [LARGE SCALE GENOMIC DNA]</scope>
    <source>
        <strain evidence="6">CECT 7184</strain>
    </source>
</reference>
<name>A0ABT8D1J0_9FLAO</name>
<dbReference type="Proteomes" id="UP001242368">
    <property type="component" value="Unassembled WGS sequence"/>
</dbReference>